<evidence type="ECO:0000256" key="1">
    <source>
        <dbReference type="ARBA" id="ARBA00022723"/>
    </source>
</evidence>
<dbReference type="Proteomes" id="UP000597877">
    <property type="component" value="Unassembled WGS sequence"/>
</dbReference>
<keyword evidence="10" id="KW-1185">Reference proteome</keyword>
<evidence type="ECO:0000256" key="3">
    <source>
        <dbReference type="ARBA" id="ARBA00023027"/>
    </source>
</evidence>
<sequence>MENYSIHLPSYSIGKDVYKEIPEICGKYGNKIVAIGGHKALAAAKDKILEAIKDSSMEIIDFLWYGGEATYENVEKLMENPAVIKADMIFAIGGGKSTDTGKCLGVKINKPVFSFPTIASNCSACTSVSIMYYPDGRFKEPFFYPAPPVHAFINTEITVNSPEKYLWAGMGDTYAKYFEAVMSSKGEVLPHYFAMGVNNSKMCYEPIMEYGKEAMESNRNNQLSKAYEQVVLAIIVSTALASIYLTAEHTVHYNSGLAHAIFYSMTSYPHIEKKHLHGEVVSYGVLNLLLVDQNTEDFERVYNFNKSVGLPTCLEDLEFEKSQIDDLAKGAVVMKDIEHNPYVITGEMLSEAMRKLESLK</sequence>
<dbReference type="PANTHER" id="PTHR43616:SF5">
    <property type="entry name" value="GLYCEROL DEHYDROGENASE 1"/>
    <property type="match status" value="1"/>
</dbReference>
<dbReference type="InterPro" id="IPR016205">
    <property type="entry name" value="Glycerol_DH"/>
</dbReference>
<reference evidence="9 10" key="1">
    <citation type="submission" date="2020-08" db="EMBL/GenBank/DDBJ databases">
        <title>Genome public.</title>
        <authorList>
            <person name="Liu C."/>
            <person name="Sun Q."/>
        </authorList>
    </citation>
    <scope>NUCLEOTIDE SEQUENCE [LARGE SCALE GENOMIC DNA]</scope>
    <source>
        <strain evidence="9 10">BX4</strain>
    </source>
</reference>
<dbReference type="SUPFAM" id="SSF56796">
    <property type="entry name" value="Dehydroquinate synthase-like"/>
    <property type="match status" value="1"/>
</dbReference>
<protein>
    <recommendedName>
        <fullName evidence="6">Glycerol dehydrogenase</fullName>
        <ecNumber evidence="5">1.1.1.6</ecNumber>
    </recommendedName>
</protein>
<dbReference type="CDD" id="cd08171">
    <property type="entry name" value="GlyDH-like"/>
    <property type="match status" value="1"/>
</dbReference>
<keyword evidence="1" id="KW-0479">Metal-binding</keyword>
<comment type="caution">
    <text evidence="9">The sequence shown here is derived from an EMBL/GenBank/DDBJ whole genome shotgun (WGS) entry which is preliminary data.</text>
</comment>
<comment type="catalytic activity">
    <reaction evidence="7">
        <text>glycerol + NAD(+) = dihydroxyacetone + NADH + H(+)</text>
        <dbReference type="Rhea" id="RHEA:13769"/>
        <dbReference type="ChEBI" id="CHEBI:15378"/>
        <dbReference type="ChEBI" id="CHEBI:16016"/>
        <dbReference type="ChEBI" id="CHEBI:17754"/>
        <dbReference type="ChEBI" id="CHEBI:57540"/>
        <dbReference type="ChEBI" id="CHEBI:57945"/>
        <dbReference type="EC" id="1.1.1.6"/>
    </reaction>
</comment>
<keyword evidence="3" id="KW-0520">NAD</keyword>
<dbReference type="InterPro" id="IPR001670">
    <property type="entry name" value="ADH_Fe/GldA"/>
</dbReference>
<evidence type="ECO:0000256" key="2">
    <source>
        <dbReference type="ARBA" id="ARBA00023002"/>
    </source>
</evidence>
<gene>
    <name evidence="9" type="ORF">H8S00_13385</name>
</gene>
<proteinExistence type="predicted"/>
<evidence type="ECO:0000313" key="9">
    <source>
        <dbReference type="EMBL" id="MBC5668955.1"/>
    </source>
</evidence>
<dbReference type="Gene3D" id="3.40.50.1970">
    <property type="match status" value="1"/>
</dbReference>
<comment type="pathway">
    <text evidence="4">Polyol metabolism; glycerol fermentation; glycerone phosphate from glycerol (oxidative route): step 1/2.</text>
</comment>
<dbReference type="RefSeq" id="WP_186840723.1">
    <property type="nucleotide sequence ID" value="NZ_JACOOZ010000012.1"/>
</dbReference>
<evidence type="ECO:0000313" key="10">
    <source>
        <dbReference type="Proteomes" id="UP000597877"/>
    </source>
</evidence>
<dbReference type="Gene3D" id="1.20.1090.10">
    <property type="entry name" value="Dehydroquinate synthase-like - alpha domain"/>
    <property type="match status" value="1"/>
</dbReference>
<evidence type="ECO:0000256" key="5">
    <source>
        <dbReference type="ARBA" id="ARBA00039147"/>
    </source>
</evidence>
<organism evidence="9 10">
    <name type="scientific">Eubacterium segne</name>
    <dbReference type="NCBI Taxonomy" id="2763045"/>
    <lineage>
        <taxon>Bacteria</taxon>
        <taxon>Bacillati</taxon>
        <taxon>Bacillota</taxon>
        <taxon>Clostridia</taxon>
        <taxon>Eubacteriales</taxon>
        <taxon>Eubacteriaceae</taxon>
        <taxon>Eubacterium</taxon>
    </lineage>
</organism>
<evidence type="ECO:0000256" key="4">
    <source>
        <dbReference type="ARBA" id="ARBA00037918"/>
    </source>
</evidence>
<dbReference type="EMBL" id="JACOOZ010000012">
    <property type="protein sequence ID" value="MBC5668955.1"/>
    <property type="molecule type" value="Genomic_DNA"/>
</dbReference>
<accession>A0ABR7F874</accession>
<feature type="domain" description="Alcohol dehydrogenase iron-type/glycerol dehydrogenase GldA" evidence="8">
    <location>
        <begin position="10"/>
        <end position="145"/>
    </location>
</feature>
<evidence type="ECO:0000256" key="7">
    <source>
        <dbReference type="ARBA" id="ARBA00049006"/>
    </source>
</evidence>
<dbReference type="Pfam" id="PF00465">
    <property type="entry name" value="Fe-ADH"/>
    <property type="match status" value="1"/>
</dbReference>
<dbReference type="EC" id="1.1.1.6" evidence="5"/>
<dbReference type="PIRSF" id="PIRSF000112">
    <property type="entry name" value="Glycerol_dehydrogenase"/>
    <property type="match status" value="1"/>
</dbReference>
<dbReference type="PANTHER" id="PTHR43616">
    <property type="entry name" value="GLYCEROL DEHYDROGENASE"/>
    <property type="match status" value="1"/>
</dbReference>
<name>A0ABR7F874_9FIRM</name>
<evidence type="ECO:0000256" key="6">
    <source>
        <dbReference type="ARBA" id="ARBA00040132"/>
    </source>
</evidence>
<evidence type="ECO:0000259" key="8">
    <source>
        <dbReference type="Pfam" id="PF00465"/>
    </source>
</evidence>
<keyword evidence="2" id="KW-0560">Oxidoreductase</keyword>